<dbReference type="SUPFAM" id="SSF54862">
    <property type="entry name" value="4Fe-4S ferredoxins"/>
    <property type="match status" value="1"/>
</dbReference>
<evidence type="ECO:0000256" key="10">
    <source>
        <dbReference type="RuleBase" id="RU003525"/>
    </source>
</evidence>
<comment type="similarity">
    <text evidence="2 10">Belongs to the complex I 75 kDa subunit family.</text>
</comment>
<comment type="caution">
    <text evidence="14">The sequence shown here is derived from an EMBL/GenBank/DDBJ whole genome shotgun (WGS) entry which is preliminary data.</text>
</comment>
<protein>
    <recommendedName>
        <fullName evidence="10">NADH-quinone oxidoreductase</fullName>
        <ecNumber evidence="10">7.1.1.-</ecNumber>
    </recommendedName>
</protein>
<comment type="cofactor">
    <cofactor evidence="10">
        <name>[2Fe-2S] cluster</name>
        <dbReference type="ChEBI" id="CHEBI:190135"/>
    </cofactor>
    <text evidence="10">Binds 1 [2Fe-2S] cluster per subunit.</text>
</comment>
<dbReference type="Pfam" id="PF10588">
    <property type="entry name" value="NADH-G_4Fe-4S_3"/>
    <property type="match status" value="1"/>
</dbReference>
<organism evidence="14 15">
    <name type="scientific">Deinococcus sonorensis</name>
    <dbReference type="NCBI Taxonomy" id="309891"/>
    <lineage>
        <taxon>Bacteria</taxon>
        <taxon>Thermotogati</taxon>
        <taxon>Deinococcota</taxon>
        <taxon>Deinococci</taxon>
        <taxon>Deinococcales</taxon>
        <taxon>Deinococcaceae</taxon>
        <taxon>Deinococcus</taxon>
    </lineage>
</organism>
<dbReference type="PROSITE" id="PS00642">
    <property type="entry name" value="COMPLEX1_75K_2"/>
    <property type="match status" value="1"/>
</dbReference>
<feature type="domain" description="4Fe-4S Mo/W bis-MGD-type" evidence="12">
    <location>
        <begin position="234"/>
        <end position="290"/>
    </location>
</feature>
<comment type="function">
    <text evidence="10">NDH-1 shuttles electrons from NADH, via FMN and iron-sulfur (Fe-S) centers, to quinones in the respiratory chain. Couples the redox reaction to proton translocation (for every two electrons transferred, four hydrogen ions are translocated across the cytoplasmic membrane), and thus conserves the redox energy in a proton gradient.</text>
</comment>
<evidence type="ECO:0000313" key="14">
    <source>
        <dbReference type="EMBL" id="MFC4452901.1"/>
    </source>
</evidence>
<dbReference type="Pfam" id="PF22117">
    <property type="entry name" value="Fer4_Nqo3"/>
    <property type="match status" value="1"/>
</dbReference>
<dbReference type="InterPro" id="IPR054351">
    <property type="entry name" value="NADH_UbQ_OxRdtase_ferredoxin"/>
</dbReference>
<keyword evidence="8 10" id="KW-0520">NAD</keyword>
<evidence type="ECO:0000256" key="2">
    <source>
        <dbReference type="ARBA" id="ARBA00005404"/>
    </source>
</evidence>
<dbReference type="Gene3D" id="2.20.25.90">
    <property type="entry name" value="ADC-like domains"/>
    <property type="match status" value="1"/>
</dbReference>
<evidence type="ECO:0000256" key="6">
    <source>
        <dbReference type="ARBA" id="ARBA00023004"/>
    </source>
</evidence>
<dbReference type="InterPro" id="IPR006656">
    <property type="entry name" value="Mopterin_OxRdtase"/>
</dbReference>
<dbReference type="Proteomes" id="UP001595939">
    <property type="component" value="Unassembled WGS sequence"/>
</dbReference>
<evidence type="ECO:0000313" key="15">
    <source>
        <dbReference type="Proteomes" id="UP001595939"/>
    </source>
</evidence>
<sequence>MKVIVDGRELELPAGTSALDAVFAAGGDVPYFCAHEYLSPVGACRMCLVEAGTPRKNPDGSFIMEGEAPKIFWFPKPMASCTLQATDGMHIRSTSAAVKKGQAGMMEFTLLNHPLDCPTCDKGGACELQDRAYEYGYGMSRFGFDRRHADKHYPLSEFVILDQERCIHCKRCVRYFEEVPGQEVLDFIERGGHTFIDTEEGGLPTGFQGNITDICPVGALLDNVARFRGRNWEYDHAETTCTLCPVGCSITADARSGQLERVVARENREVNEAWICDAGRFGHVFASEQRLTTPLIRGEEGELVPASWDAAIRVMQAGLAGLDPSELAVYLHGDSTMEEGVAAEALATLTGTRHLDYFPRYAVSVDFPLPTLSEVAQSDLVVVVGADLEQEAPVLELRIQEMLRGGLLPAEFAHGTAIADLRLTERPARRRERLAVFHPTPTRLAQQAGVRAELGSLRVLEGLASGTGADEVQAAARLLAAAERPIIVLGSDALSQGGVLLHGLLTGMATRFGAKILPVPAAANARGLGHLNLLPRAGGHGYGQLAQTRAAFISRLDPGVRSGGFTIVHDTHLTRTARLADVVLPAVTNYEKRGTTVNLEGRLLPLAQAAIDSGEGADLIRALAAVSEALGLRARVRGLRSAQTLLQERFGLDVSALPPQGLIASLGPRHTAPSTVKVHPQLWRPGMRREDFSPLPEPAPAPELLAGDD</sequence>
<keyword evidence="7 10" id="KW-0411">Iron-sulfur</keyword>
<dbReference type="InterPro" id="IPR000283">
    <property type="entry name" value="NADH_UbQ_OxRdtase_75kDa_su_CS"/>
</dbReference>
<keyword evidence="15" id="KW-1185">Reference proteome</keyword>
<evidence type="ECO:0000259" key="12">
    <source>
        <dbReference type="PROSITE" id="PS51669"/>
    </source>
</evidence>
<gene>
    <name evidence="14" type="primary">nuoG</name>
    <name evidence="14" type="ORF">ACFO0P_03865</name>
</gene>
<keyword evidence="5 10" id="KW-1278">Translocase</keyword>
<dbReference type="SMART" id="SM00929">
    <property type="entry name" value="NADH-G_4Fe-4S_3"/>
    <property type="match status" value="1"/>
</dbReference>
<dbReference type="InterPro" id="IPR006963">
    <property type="entry name" value="Mopterin_OxRdtase_4Fe-4S_dom"/>
</dbReference>
<dbReference type="Pfam" id="PF00384">
    <property type="entry name" value="Molybdopterin"/>
    <property type="match status" value="2"/>
</dbReference>
<comment type="catalytic activity">
    <reaction evidence="9 10">
        <text>a quinone + NADH + 5 H(+)(in) = a quinol + NAD(+) + 4 H(+)(out)</text>
        <dbReference type="Rhea" id="RHEA:57888"/>
        <dbReference type="ChEBI" id="CHEBI:15378"/>
        <dbReference type="ChEBI" id="CHEBI:24646"/>
        <dbReference type="ChEBI" id="CHEBI:57540"/>
        <dbReference type="ChEBI" id="CHEBI:57945"/>
        <dbReference type="ChEBI" id="CHEBI:132124"/>
    </reaction>
</comment>
<dbReference type="InterPro" id="IPR010228">
    <property type="entry name" value="NADH_UbQ_OxRdtase_Gsu"/>
</dbReference>
<keyword evidence="10" id="KW-0001">2Fe-2S</keyword>
<dbReference type="Pfam" id="PF22151">
    <property type="entry name" value="Fer4_NDSU1"/>
    <property type="match status" value="1"/>
</dbReference>
<dbReference type="Gene3D" id="3.10.20.740">
    <property type="match status" value="1"/>
</dbReference>
<evidence type="ECO:0000256" key="9">
    <source>
        <dbReference type="ARBA" id="ARBA00047712"/>
    </source>
</evidence>
<dbReference type="Pfam" id="PF13510">
    <property type="entry name" value="Fer2_4"/>
    <property type="match status" value="1"/>
</dbReference>
<proteinExistence type="inferred from homology"/>
<feature type="domain" description="4Fe-4S His(Cys)3-ligated-type" evidence="13">
    <location>
        <begin position="97"/>
        <end position="136"/>
    </location>
</feature>
<dbReference type="PANTHER" id="PTHR43105:SF13">
    <property type="entry name" value="NADH-UBIQUINONE OXIDOREDUCTASE 75 KDA SUBUNIT, MITOCHONDRIAL"/>
    <property type="match status" value="1"/>
</dbReference>
<feature type="region of interest" description="Disordered" evidence="11">
    <location>
        <begin position="685"/>
        <end position="709"/>
    </location>
</feature>
<dbReference type="CDD" id="cd00207">
    <property type="entry name" value="fer2"/>
    <property type="match status" value="1"/>
</dbReference>
<dbReference type="InterPro" id="IPR001041">
    <property type="entry name" value="2Fe-2S_ferredoxin-type"/>
</dbReference>
<dbReference type="SMART" id="SM00926">
    <property type="entry name" value="Molybdop_Fe4S4"/>
    <property type="match status" value="1"/>
</dbReference>
<name>A0ABV8Y445_9DEIO</name>
<dbReference type="RefSeq" id="WP_380129682.1">
    <property type="nucleotide sequence ID" value="NZ_JBHSEG010000001.1"/>
</dbReference>
<evidence type="ECO:0000256" key="1">
    <source>
        <dbReference type="ARBA" id="ARBA00001966"/>
    </source>
</evidence>
<reference evidence="15" key="1">
    <citation type="journal article" date="2019" name="Int. J. Syst. Evol. Microbiol.">
        <title>The Global Catalogue of Microorganisms (GCM) 10K type strain sequencing project: providing services to taxonomists for standard genome sequencing and annotation.</title>
        <authorList>
            <consortium name="The Broad Institute Genomics Platform"/>
            <consortium name="The Broad Institute Genome Sequencing Center for Infectious Disease"/>
            <person name="Wu L."/>
            <person name="Ma J."/>
        </authorList>
    </citation>
    <scope>NUCLEOTIDE SEQUENCE [LARGE SCALE GENOMIC DNA]</scope>
    <source>
        <strain evidence="15">CCUG 39970</strain>
    </source>
</reference>
<evidence type="ECO:0000256" key="5">
    <source>
        <dbReference type="ARBA" id="ARBA00022967"/>
    </source>
</evidence>
<accession>A0ABV8Y445</accession>
<dbReference type="PROSITE" id="PS51669">
    <property type="entry name" value="4FE4S_MOW_BIS_MGD"/>
    <property type="match status" value="1"/>
</dbReference>
<dbReference type="InterPro" id="IPR050123">
    <property type="entry name" value="Prok_molybdopt-oxidoreductase"/>
</dbReference>
<keyword evidence="4 10" id="KW-0479">Metal-binding</keyword>
<dbReference type="PANTHER" id="PTHR43105">
    <property type="entry name" value="RESPIRATORY NITRATE REDUCTASE"/>
    <property type="match status" value="1"/>
</dbReference>
<evidence type="ECO:0000259" key="13">
    <source>
        <dbReference type="PROSITE" id="PS51839"/>
    </source>
</evidence>
<dbReference type="NCBIfam" id="TIGR01973">
    <property type="entry name" value="NuoG"/>
    <property type="match status" value="1"/>
</dbReference>
<evidence type="ECO:0000256" key="8">
    <source>
        <dbReference type="ARBA" id="ARBA00023027"/>
    </source>
</evidence>
<dbReference type="InterPro" id="IPR019574">
    <property type="entry name" value="NADH_UbQ_OxRdtase_Gsu_4Fe4S-bd"/>
</dbReference>
<dbReference type="PROSITE" id="PS00643">
    <property type="entry name" value="COMPLEX1_75K_3"/>
    <property type="match status" value="1"/>
</dbReference>
<dbReference type="Gene3D" id="3.30.70.20">
    <property type="match status" value="1"/>
</dbReference>
<dbReference type="Gene3D" id="3.40.50.740">
    <property type="match status" value="2"/>
</dbReference>
<evidence type="ECO:0000256" key="4">
    <source>
        <dbReference type="ARBA" id="ARBA00022723"/>
    </source>
</evidence>
<keyword evidence="6 10" id="KW-0408">Iron</keyword>
<dbReference type="SUPFAM" id="SSF54292">
    <property type="entry name" value="2Fe-2S ferredoxin-like"/>
    <property type="match status" value="1"/>
</dbReference>
<keyword evidence="3 10" id="KW-0004">4Fe-4S</keyword>
<dbReference type="InterPro" id="IPR036010">
    <property type="entry name" value="2Fe-2S_ferredoxin-like_sf"/>
</dbReference>
<dbReference type="EC" id="7.1.1.-" evidence="10"/>
<comment type="cofactor">
    <cofactor evidence="1 10">
        <name>[4Fe-4S] cluster</name>
        <dbReference type="ChEBI" id="CHEBI:49883"/>
    </cofactor>
</comment>
<evidence type="ECO:0000256" key="11">
    <source>
        <dbReference type="SAM" id="MobiDB-lite"/>
    </source>
</evidence>
<evidence type="ECO:0000256" key="3">
    <source>
        <dbReference type="ARBA" id="ARBA00022485"/>
    </source>
</evidence>
<dbReference type="EMBL" id="JBHSEG010000001">
    <property type="protein sequence ID" value="MFC4452901.1"/>
    <property type="molecule type" value="Genomic_DNA"/>
</dbReference>
<dbReference type="SUPFAM" id="SSF53706">
    <property type="entry name" value="Formate dehydrogenase/DMSO reductase, domains 1-3"/>
    <property type="match status" value="1"/>
</dbReference>
<dbReference type="PROSITE" id="PS51839">
    <property type="entry name" value="4FE4S_HC3"/>
    <property type="match status" value="1"/>
</dbReference>
<keyword evidence="10" id="KW-0874">Quinone</keyword>
<evidence type="ECO:0000256" key="7">
    <source>
        <dbReference type="ARBA" id="ARBA00023014"/>
    </source>
</evidence>